<organism evidence="6">
    <name type="scientific">Oryza brachyantha</name>
    <name type="common">malo sina</name>
    <dbReference type="NCBI Taxonomy" id="4533"/>
    <lineage>
        <taxon>Eukaryota</taxon>
        <taxon>Viridiplantae</taxon>
        <taxon>Streptophyta</taxon>
        <taxon>Embryophyta</taxon>
        <taxon>Tracheophyta</taxon>
        <taxon>Spermatophyta</taxon>
        <taxon>Magnoliopsida</taxon>
        <taxon>Liliopsida</taxon>
        <taxon>Poales</taxon>
        <taxon>Poaceae</taxon>
        <taxon>BOP clade</taxon>
        <taxon>Oryzoideae</taxon>
        <taxon>Oryzeae</taxon>
        <taxon>Oryzinae</taxon>
        <taxon>Oryza</taxon>
    </lineage>
</organism>
<dbReference type="Proteomes" id="UP000006038">
    <property type="component" value="Chromosome 7"/>
</dbReference>
<keyword evidence="7" id="KW-1185">Reference proteome</keyword>
<dbReference type="AlphaFoldDB" id="J3MJM4"/>
<sequence>MAKARLNLAIPGLSTLLILTVIPKATGGRPTPYVDYGALNHDVILGSKQNNHHGNTANKYSRGCEPQFHCRGKKRIDLLMMGAC</sequence>
<dbReference type="OMA" id="LLMMGAC"/>
<dbReference type="Gramene" id="OB07G16060.1">
    <property type="protein sequence ID" value="OB07G16060.1"/>
    <property type="gene ID" value="OB07G16060"/>
</dbReference>
<protein>
    <submittedName>
        <fullName evidence="6">Uncharacterized protein</fullName>
    </submittedName>
</protein>
<keyword evidence="2" id="KW-0372">Hormone</keyword>
<keyword evidence="3 5" id="KW-0732">Signal</keyword>
<evidence type="ECO:0000313" key="7">
    <source>
        <dbReference type="Proteomes" id="UP000006038"/>
    </source>
</evidence>
<evidence type="ECO:0000256" key="5">
    <source>
        <dbReference type="SAM" id="SignalP"/>
    </source>
</evidence>
<dbReference type="InterPro" id="IPR008801">
    <property type="entry name" value="RALF"/>
</dbReference>
<name>J3MJM4_ORYBR</name>
<evidence type="ECO:0000256" key="4">
    <source>
        <dbReference type="ARBA" id="ARBA00023157"/>
    </source>
</evidence>
<comment type="similarity">
    <text evidence="1">Belongs to the plant rapid alkalinization factor (RALF) family.</text>
</comment>
<reference evidence="6" key="1">
    <citation type="journal article" date="2013" name="Nat. Commun.">
        <title>Whole-genome sequencing of Oryza brachyantha reveals mechanisms underlying Oryza genome evolution.</title>
        <authorList>
            <person name="Chen J."/>
            <person name="Huang Q."/>
            <person name="Gao D."/>
            <person name="Wang J."/>
            <person name="Lang Y."/>
            <person name="Liu T."/>
            <person name="Li B."/>
            <person name="Bai Z."/>
            <person name="Luis Goicoechea J."/>
            <person name="Liang C."/>
            <person name="Chen C."/>
            <person name="Zhang W."/>
            <person name="Sun S."/>
            <person name="Liao Y."/>
            <person name="Zhang X."/>
            <person name="Yang L."/>
            <person name="Song C."/>
            <person name="Wang M."/>
            <person name="Shi J."/>
            <person name="Liu G."/>
            <person name="Liu J."/>
            <person name="Zhou H."/>
            <person name="Zhou W."/>
            <person name="Yu Q."/>
            <person name="An N."/>
            <person name="Chen Y."/>
            <person name="Cai Q."/>
            <person name="Wang B."/>
            <person name="Liu B."/>
            <person name="Min J."/>
            <person name="Huang Y."/>
            <person name="Wu H."/>
            <person name="Li Z."/>
            <person name="Zhang Y."/>
            <person name="Yin Y."/>
            <person name="Song W."/>
            <person name="Jiang J."/>
            <person name="Jackson S.A."/>
            <person name="Wing R.A."/>
            <person name="Wang J."/>
            <person name="Chen M."/>
        </authorList>
    </citation>
    <scope>NUCLEOTIDE SEQUENCE [LARGE SCALE GENOMIC DNA]</scope>
    <source>
        <strain evidence="6">cv. IRGC 101232</strain>
    </source>
</reference>
<evidence type="ECO:0000256" key="1">
    <source>
        <dbReference type="ARBA" id="ARBA00009178"/>
    </source>
</evidence>
<dbReference type="HOGENOM" id="CLU_2691787_0_0_1"/>
<feature type="chain" id="PRO_5003773977" evidence="5">
    <location>
        <begin position="28"/>
        <end position="84"/>
    </location>
</feature>
<dbReference type="GO" id="GO:0005179">
    <property type="term" value="F:hormone activity"/>
    <property type="evidence" value="ECO:0007669"/>
    <property type="project" value="UniProtKB-KW"/>
</dbReference>
<reference evidence="6" key="2">
    <citation type="submission" date="2013-04" db="UniProtKB">
        <authorList>
            <consortium name="EnsemblPlants"/>
        </authorList>
    </citation>
    <scope>IDENTIFICATION</scope>
</reference>
<feature type="signal peptide" evidence="5">
    <location>
        <begin position="1"/>
        <end position="27"/>
    </location>
</feature>
<accession>J3MJM4</accession>
<evidence type="ECO:0000313" key="6">
    <source>
        <dbReference type="EnsemblPlants" id="OB07G16060.1"/>
    </source>
</evidence>
<evidence type="ECO:0000256" key="3">
    <source>
        <dbReference type="ARBA" id="ARBA00022729"/>
    </source>
</evidence>
<dbReference type="EnsemblPlants" id="OB07G16060.1">
    <property type="protein sequence ID" value="OB07G16060.1"/>
    <property type="gene ID" value="OB07G16060"/>
</dbReference>
<evidence type="ECO:0000256" key="2">
    <source>
        <dbReference type="ARBA" id="ARBA00022702"/>
    </source>
</evidence>
<dbReference type="Pfam" id="PF05498">
    <property type="entry name" value="RALF"/>
    <property type="match status" value="1"/>
</dbReference>
<proteinExistence type="inferred from homology"/>
<keyword evidence="4" id="KW-1015">Disulfide bond</keyword>